<evidence type="ECO:0000256" key="1">
    <source>
        <dbReference type="ARBA" id="ARBA00022679"/>
    </source>
</evidence>
<comment type="caution">
    <text evidence="3">The sequence shown here is derived from an EMBL/GenBank/DDBJ whole genome shotgun (WGS) entry which is preliminary data.</text>
</comment>
<proteinExistence type="predicted"/>
<dbReference type="RefSeq" id="WP_270680706.1">
    <property type="nucleotide sequence ID" value="NZ_JAQFWP010000071.1"/>
</dbReference>
<dbReference type="InterPro" id="IPR036095">
    <property type="entry name" value="PTS_EIIB-like_sf"/>
</dbReference>
<protein>
    <submittedName>
        <fullName evidence="3">PTS sugar transporter subunit IIB</fullName>
    </submittedName>
</protein>
<keyword evidence="4" id="KW-1185">Reference proteome</keyword>
<gene>
    <name evidence="3" type="ORF">O4U47_26515</name>
</gene>
<keyword evidence="3" id="KW-0813">Transport</keyword>
<accession>A0ABT4TTR7</accession>
<dbReference type="EMBL" id="JAQFWP010000071">
    <property type="protein sequence ID" value="MDA2808091.1"/>
    <property type="molecule type" value="Genomic_DNA"/>
</dbReference>
<organism evidence="3 4">
    <name type="scientific">Nocardiopsis suaedae</name>
    <dbReference type="NCBI Taxonomy" id="3018444"/>
    <lineage>
        <taxon>Bacteria</taxon>
        <taxon>Bacillati</taxon>
        <taxon>Actinomycetota</taxon>
        <taxon>Actinomycetes</taxon>
        <taxon>Streptosporangiales</taxon>
        <taxon>Nocardiopsidaceae</taxon>
        <taxon>Nocardiopsis</taxon>
    </lineage>
</organism>
<keyword evidence="3" id="KW-0762">Sugar transport</keyword>
<dbReference type="Pfam" id="PF02302">
    <property type="entry name" value="PTS_IIB"/>
    <property type="match status" value="1"/>
</dbReference>
<evidence type="ECO:0000259" key="2">
    <source>
        <dbReference type="Pfam" id="PF02302"/>
    </source>
</evidence>
<reference evidence="3" key="1">
    <citation type="submission" date="2023-01" db="EMBL/GenBank/DDBJ databases">
        <title>Draft genome sequence of Nocardiopsis sp. LSu2-4 isolated from halophytes.</title>
        <authorList>
            <person name="Duangmal K."/>
            <person name="Chantavorakit T."/>
        </authorList>
    </citation>
    <scope>NUCLEOTIDE SEQUENCE</scope>
    <source>
        <strain evidence="3">LSu2-4</strain>
    </source>
</reference>
<dbReference type="SUPFAM" id="SSF52794">
    <property type="entry name" value="PTS system IIB component-like"/>
    <property type="match status" value="1"/>
</dbReference>
<sequence length="99" mass="10356">MARSNPLTVLTVCGVGMGSSLILKMTAEGALSDLGVQARVENADLTTARGMAADVVIGQGMHMGEMEGTAPVVVAVDDFLDREGLARELRGPLEEQGWL</sequence>
<dbReference type="InterPro" id="IPR003501">
    <property type="entry name" value="PTS_EIIB_2/3"/>
</dbReference>
<feature type="domain" description="Phosphotransferase system EIIB component type 2/3" evidence="2">
    <location>
        <begin position="9"/>
        <end position="84"/>
    </location>
</feature>
<keyword evidence="1" id="KW-0808">Transferase</keyword>
<evidence type="ECO:0000313" key="4">
    <source>
        <dbReference type="Proteomes" id="UP001165685"/>
    </source>
</evidence>
<dbReference type="CDD" id="cd05563">
    <property type="entry name" value="PTS_IIB_ascorbate"/>
    <property type="match status" value="1"/>
</dbReference>
<dbReference type="Gene3D" id="3.40.50.2300">
    <property type="match status" value="1"/>
</dbReference>
<evidence type="ECO:0000313" key="3">
    <source>
        <dbReference type="EMBL" id="MDA2808091.1"/>
    </source>
</evidence>
<dbReference type="Proteomes" id="UP001165685">
    <property type="component" value="Unassembled WGS sequence"/>
</dbReference>
<name>A0ABT4TTR7_9ACTN</name>